<feature type="transmembrane region" description="Helical" evidence="1">
    <location>
        <begin position="123"/>
        <end position="141"/>
    </location>
</feature>
<keyword evidence="1" id="KW-0472">Membrane</keyword>
<feature type="transmembrane region" description="Helical" evidence="1">
    <location>
        <begin position="83"/>
        <end position="103"/>
    </location>
</feature>
<evidence type="ECO:0000259" key="2">
    <source>
        <dbReference type="Pfam" id="PF24803"/>
    </source>
</evidence>
<evidence type="ECO:0000256" key="1">
    <source>
        <dbReference type="SAM" id="Phobius"/>
    </source>
</evidence>
<proteinExistence type="predicted"/>
<evidence type="ECO:0000313" key="4">
    <source>
        <dbReference type="Proteomes" id="UP000039046"/>
    </source>
</evidence>
<dbReference type="AlphaFoldDB" id="A0A0A1SY83"/>
<dbReference type="Proteomes" id="UP000039046">
    <property type="component" value="Unassembled WGS sequence"/>
</dbReference>
<dbReference type="PANTHER" id="PTHR37019:SF1">
    <property type="entry name" value="EXPERA DOMAIN-CONTAINING PROTEIN"/>
    <property type="match status" value="1"/>
</dbReference>
<dbReference type="OrthoDB" id="5313995at2759"/>
<dbReference type="InterPro" id="IPR056121">
    <property type="entry name" value="DUF7704"/>
</dbReference>
<accession>A0A0A1SY83</accession>
<dbReference type="HOGENOM" id="CLU_112091_1_1_1"/>
<reference evidence="3 4" key="1">
    <citation type="journal article" date="2015" name="Genome Announc.">
        <title>Draft Genome Sequence and Gene Annotation of the Entomopathogenic Fungus Verticillium hemipterigenum.</title>
        <authorList>
            <person name="Horn F."/>
            <person name="Habel A."/>
            <person name="Scharf D.H."/>
            <person name="Dworschak J."/>
            <person name="Brakhage A.A."/>
            <person name="Guthke R."/>
            <person name="Hertweck C."/>
            <person name="Linde J."/>
        </authorList>
    </citation>
    <scope>NUCLEOTIDE SEQUENCE [LARGE SCALE GENOMIC DNA]</scope>
</reference>
<gene>
    <name evidence="3" type="ORF">VHEMI05503</name>
</gene>
<dbReference type="PANTHER" id="PTHR37019">
    <property type="entry name" value="CHROMOSOME 1, WHOLE GENOME SHOTGUN SEQUENCE"/>
    <property type="match status" value="1"/>
</dbReference>
<dbReference type="EMBL" id="CDHN01000003">
    <property type="protein sequence ID" value="CEJ89676.1"/>
    <property type="molecule type" value="Genomic_DNA"/>
</dbReference>
<feature type="transmembrane region" description="Helical" evidence="1">
    <location>
        <begin position="12"/>
        <end position="32"/>
    </location>
</feature>
<evidence type="ECO:0000313" key="3">
    <source>
        <dbReference type="EMBL" id="CEJ89676.1"/>
    </source>
</evidence>
<dbReference type="Pfam" id="PF24803">
    <property type="entry name" value="DUF7704"/>
    <property type="match status" value="1"/>
</dbReference>
<keyword evidence="1" id="KW-0812">Transmembrane</keyword>
<feature type="domain" description="DUF7704" evidence="2">
    <location>
        <begin position="4"/>
        <end position="139"/>
    </location>
</feature>
<organism evidence="3 4">
    <name type="scientific">[Torrubiella] hemipterigena</name>
    <dbReference type="NCBI Taxonomy" id="1531966"/>
    <lineage>
        <taxon>Eukaryota</taxon>
        <taxon>Fungi</taxon>
        <taxon>Dikarya</taxon>
        <taxon>Ascomycota</taxon>
        <taxon>Pezizomycotina</taxon>
        <taxon>Sordariomycetes</taxon>
        <taxon>Hypocreomycetidae</taxon>
        <taxon>Hypocreales</taxon>
        <taxon>Clavicipitaceae</taxon>
        <taxon>Clavicipitaceae incertae sedis</taxon>
        <taxon>'Torrubiella' clade</taxon>
    </lineage>
</organism>
<sequence length="151" mass="16649">MSVSIVPQPYVFFFKWLDPLTALYGVYLNFAAPQMAVQSMAPNSIYDPNQVFLFHQSGGLALAIAILTAAIPRYSSDLSVWRILQFALLLSDFAGLSGIYHALERQGRLHPSTWTSDDQGCGGTYVVLTIVRLLFVLGVGFKTRSTTKKNA</sequence>
<keyword evidence="4" id="KW-1185">Reference proteome</keyword>
<protein>
    <recommendedName>
        <fullName evidence="2">DUF7704 domain-containing protein</fullName>
    </recommendedName>
</protein>
<name>A0A0A1SY83_9HYPO</name>
<feature type="transmembrane region" description="Helical" evidence="1">
    <location>
        <begin position="52"/>
        <end position="71"/>
    </location>
</feature>
<keyword evidence="1" id="KW-1133">Transmembrane helix</keyword>